<dbReference type="FunFam" id="2.60.40.10:FF:000984">
    <property type="entry name" value="Tyrosine-protein kinase receptor"/>
    <property type="match status" value="1"/>
</dbReference>
<dbReference type="InParanoid" id="D2HWV1"/>
<evidence type="ECO:0000256" key="1">
    <source>
        <dbReference type="SAM" id="SignalP"/>
    </source>
</evidence>
<organism evidence="3">
    <name type="scientific">Ailuropoda melanoleuca</name>
    <name type="common">Giant panda</name>
    <dbReference type="NCBI Taxonomy" id="9646"/>
    <lineage>
        <taxon>Eukaryota</taxon>
        <taxon>Metazoa</taxon>
        <taxon>Chordata</taxon>
        <taxon>Craniata</taxon>
        <taxon>Vertebrata</taxon>
        <taxon>Euteleostomi</taxon>
        <taxon>Mammalia</taxon>
        <taxon>Eutheria</taxon>
        <taxon>Laurasiatheria</taxon>
        <taxon>Carnivora</taxon>
        <taxon>Caniformia</taxon>
        <taxon>Ursidae</taxon>
        <taxon>Ailuropoda</taxon>
    </lineage>
</organism>
<name>D2HWV1_AILME</name>
<feature type="domain" description="Fibronectin type-III" evidence="2">
    <location>
        <begin position="186"/>
        <end position="274"/>
    </location>
</feature>
<dbReference type="Pfam" id="PF00041">
    <property type="entry name" value="fn3"/>
    <property type="match status" value="1"/>
</dbReference>
<dbReference type="EMBL" id="GL193571">
    <property type="protein sequence ID" value="EFB30185.1"/>
    <property type="molecule type" value="Genomic_DNA"/>
</dbReference>
<sequence>MKNICWLILKLVRVATLGCTWISVVQCTVLNGCLKSCVTNLGRQLDIGAPYNLSGPNDTYATVCERESCEVGCSSAKVAFEEEVLENADFPTAPFASSIGSHAVTLRWKPANISGVKYIIQWKYAQLPGSWTYTEAVSKLSYAVEPLHPFTEYIFRVVWIFTAQLQLCSLSSPSYRTHPDGVPETAPSIRNIESSSPDTVEVSWAPPQFPGGPILGYNLRLISKNQQLDAGTQRTSFQFYSTLPNTTYRYVFYLLKDGIYRVDLPVPSGRDSEALRIVESCVLKDFAVKPQSKRIIYFNDTAHVFMSTFLDGSASHLILAHVSFADVKSFACENNDFLVTDGKAVFQQDSLSFNEFIVGCDLSHIEEFGFGNLVIFGSNVQPHPLPGRPQQLSVLFGSHQALAQWKPPALAIGANEAVNEFMDSLLFALACLILWDHASCARAAERYEIHGFRESQFSQGAGPLVRAVGGYYPGASDMKGDVYVWLLNGTNVSENYPIANIAGAGPLALDWLGRFLYWAGKTHVVIALTLDLSDGLLYWLVQDSQCIHLYAAVLRGQRIVLVGRDRFVNNYLQWNLVNPVMGRERVQ</sequence>
<dbReference type="Gene3D" id="2.60.40.10">
    <property type="entry name" value="Immunoglobulins"/>
    <property type="match status" value="2"/>
</dbReference>
<dbReference type="InterPro" id="IPR013783">
    <property type="entry name" value="Ig-like_fold"/>
</dbReference>
<dbReference type="PANTHER" id="PTHR46957:SF3">
    <property type="entry name" value="CYTOKINE RECEPTOR"/>
    <property type="match status" value="1"/>
</dbReference>
<keyword evidence="1" id="KW-0732">Signal</keyword>
<dbReference type="InterPro" id="IPR003961">
    <property type="entry name" value="FN3_dom"/>
</dbReference>
<feature type="chain" id="PRO_5003031749" description="Fibronectin type-III domain-containing protein" evidence="1">
    <location>
        <begin position="28"/>
        <end position="587"/>
    </location>
</feature>
<feature type="signal peptide" evidence="1">
    <location>
        <begin position="1"/>
        <end position="27"/>
    </location>
</feature>
<accession>D2HWV1</accession>
<dbReference type="SUPFAM" id="SSF49265">
    <property type="entry name" value="Fibronectin type III"/>
    <property type="match status" value="1"/>
</dbReference>
<dbReference type="CDD" id="cd00063">
    <property type="entry name" value="FN3"/>
    <property type="match status" value="2"/>
</dbReference>
<feature type="domain" description="Fibronectin type-III" evidence="2">
    <location>
        <begin position="90"/>
        <end position="180"/>
    </location>
</feature>
<dbReference type="FunFam" id="2.60.40.10:FF:000882">
    <property type="entry name" value="Tyrosine-protein kinase receptor"/>
    <property type="match status" value="1"/>
</dbReference>
<reference evidence="3" key="1">
    <citation type="journal article" date="2010" name="Nature">
        <title>The sequence and de novo assembly of the giant panda genome.</title>
        <authorList>
            <person name="Li R."/>
            <person name="Fan W."/>
            <person name="Tian G."/>
            <person name="Zhu H."/>
            <person name="He L."/>
            <person name="Cai J."/>
            <person name="Huang Q."/>
            <person name="Cai Q."/>
            <person name="Li B."/>
            <person name="Bai Y."/>
            <person name="Zhang Z."/>
            <person name="Zhang Y."/>
            <person name="Wang W."/>
            <person name="Li J."/>
            <person name="Wei F."/>
            <person name="Li H."/>
            <person name="Jian M."/>
            <person name="Li J."/>
            <person name="Zhang Z."/>
            <person name="Nielsen R."/>
            <person name="Li D."/>
            <person name="Gu W."/>
            <person name="Yang Z."/>
            <person name="Xuan Z."/>
            <person name="Ryder O.A."/>
            <person name="Leung F.C."/>
            <person name="Zhou Y."/>
            <person name="Cao J."/>
            <person name="Sun X."/>
            <person name="Fu Y."/>
            <person name="Fang X."/>
            <person name="Guo X."/>
            <person name="Wang B."/>
            <person name="Hou R."/>
            <person name="Shen F."/>
            <person name="Mu B."/>
            <person name="Ni P."/>
            <person name="Lin R."/>
            <person name="Qian W."/>
            <person name="Wang G."/>
            <person name="Yu C."/>
            <person name="Nie W."/>
            <person name="Wang J."/>
            <person name="Wu Z."/>
            <person name="Liang H."/>
            <person name="Min J."/>
            <person name="Wu Q."/>
            <person name="Cheng S."/>
            <person name="Ruan J."/>
            <person name="Wang M."/>
            <person name="Shi Z."/>
            <person name="Wen M."/>
            <person name="Liu B."/>
            <person name="Ren X."/>
            <person name="Zheng H."/>
            <person name="Dong D."/>
            <person name="Cook K."/>
            <person name="Shan G."/>
            <person name="Zhang H."/>
            <person name="Kosiol C."/>
            <person name="Xie X."/>
            <person name="Lu Z."/>
            <person name="Zheng H."/>
            <person name="Li Y."/>
            <person name="Steiner C.C."/>
            <person name="Lam T.T."/>
            <person name="Lin S."/>
            <person name="Zhang Q."/>
            <person name="Li G."/>
            <person name="Tian J."/>
            <person name="Gong T."/>
            <person name="Liu H."/>
            <person name="Zhang D."/>
            <person name="Fang L."/>
            <person name="Ye C."/>
            <person name="Zhang J."/>
            <person name="Hu W."/>
            <person name="Xu A."/>
            <person name="Ren Y."/>
            <person name="Zhang G."/>
            <person name="Bruford M.W."/>
            <person name="Li Q."/>
            <person name="Ma L."/>
            <person name="Guo Y."/>
            <person name="An N."/>
            <person name="Hu Y."/>
            <person name="Zheng Y."/>
            <person name="Shi Y."/>
            <person name="Li Z."/>
            <person name="Liu Q."/>
            <person name="Chen Y."/>
            <person name="Zhao J."/>
            <person name="Qu N."/>
            <person name="Zhao S."/>
            <person name="Tian F."/>
            <person name="Wang X."/>
            <person name="Wang H."/>
            <person name="Xu L."/>
            <person name="Liu X."/>
            <person name="Vinar T."/>
            <person name="Wang Y."/>
            <person name="Lam T.W."/>
            <person name="Yiu S.M."/>
            <person name="Liu S."/>
            <person name="Zhang H."/>
            <person name="Li D."/>
            <person name="Huang Y."/>
            <person name="Wang X."/>
            <person name="Yang G."/>
            <person name="Jiang Z."/>
            <person name="Wang J."/>
            <person name="Qin N."/>
            <person name="Li L."/>
            <person name="Li J."/>
            <person name="Bolund L."/>
            <person name="Kristiansen K."/>
            <person name="Wong G.K."/>
            <person name="Olson M."/>
            <person name="Zhang X."/>
            <person name="Li S."/>
            <person name="Yang H."/>
            <person name="Wang J."/>
            <person name="Wang J."/>
        </authorList>
    </citation>
    <scope>NUCLEOTIDE SEQUENCE [LARGE SCALE GENOMIC DNA]</scope>
</reference>
<evidence type="ECO:0000259" key="2">
    <source>
        <dbReference type="PROSITE" id="PS50853"/>
    </source>
</evidence>
<dbReference type="GO" id="GO:0016020">
    <property type="term" value="C:membrane"/>
    <property type="evidence" value="ECO:0007669"/>
    <property type="project" value="UniProtKB-SubCell"/>
</dbReference>
<dbReference type="AlphaFoldDB" id="D2HWV1"/>
<dbReference type="SMART" id="SM00060">
    <property type="entry name" value="FN3"/>
    <property type="match status" value="2"/>
</dbReference>
<dbReference type="InterPro" id="IPR050713">
    <property type="entry name" value="RTP_Phos/Ushers"/>
</dbReference>
<protein>
    <recommendedName>
        <fullName evidence="2">Fibronectin type-III domain-containing protein</fullName>
    </recommendedName>
</protein>
<dbReference type="PANTHER" id="PTHR46957">
    <property type="entry name" value="CYTOKINE RECEPTOR"/>
    <property type="match status" value="1"/>
</dbReference>
<proteinExistence type="predicted"/>
<evidence type="ECO:0000313" key="3">
    <source>
        <dbReference type="EMBL" id="EFB30185.1"/>
    </source>
</evidence>
<dbReference type="InterPro" id="IPR036116">
    <property type="entry name" value="FN3_sf"/>
</dbReference>
<gene>
    <name evidence="3" type="ORF">PANDA_017037</name>
</gene>
<dbReference type="PROSITE" id="PS50853">
    <property type="entry name" value="FN3"/>
    <property type="match status" value="2"/>
</dbReference>